<organism evidence="1 2">
    <name type="scientific">Peronosclerospora sorghi</name>
    <dbReference type="NCBI Taxonomy" id="230839"/>
    <lineage>
        <taxon>Eukaryota</taxon>
        <taxon>Sar</taxon>
        <taxon>Stramenopiles</taxon>
        <taxon>Oomycota</taxon>
        <taxon>Peronosporomycetes</taxon>
        <taxon>Peronosporales</taxon>
        <taxon>Peronosporaceae</taxon>
        <taxon>Peronosclerospora</taxon>
    </lineage>
</organism>
<keyword evidence="2" id="KW-1185">Reference proteome</keyword>
<dbReference type="Proteomes" id="UP001163321">
    <property type="component" value="Chromosome 8"/>
</dbReference>
<name>A0ACC0VQC0_9STRA</name>
<evidence type="ECO:0000313" key="1">
    <source>
        <dbReference type="EMBL" id="KAI9908150.1"/>
    </source>
</evidence>
<accession>A0ACC0VQC0</accession>
<protein>
    <submittedName>
        <fullName evidence="1">Uncharacterized protein</fullName>
    </submittedName>
</protein>
<sequence length="259" mass="30743">MMQLTKWYPDQLFRRLANRFGELSLSLALTEMTSKENAPEYLITLRDKHFERLVEQKMTPQQFVEVFLLDVPEFKAHTYTSLDHFLKAYNAKNEEARVSVLKAQRSSGYWKTDSKLLLRLDIDKWFDLVANLRFNDLSLLLVLTRMASEKYAPSYVKTLRDKHFERLVEQEMRPEKFVEVFLLDVPEFKAHGYTSLDHFLEAYNAKNQEARVSVLKALRSSWYWKTDDLLLQQLENDKEFDPVADQAYEQLQRQLEAKS</sequence>
<reference evidence="1 2" key="1">
    <citation type="journal article" date="2022" name="bioRxiv">
        <title>The genome of the oomycete Peronosclerospora sorghi, a cosmopolitan pathogen of maize and sorghum, is inflated with dispersed pseudogenes.</title>
        <authorList>
            <person name="Fletcher K."/>
            <person name="Martin F."/>
            <person name="Isakeit T."/>
            <person name="Cavanaugh K."/>
            <person name="Magill C."/>
            <person name="Michelmore R."/>
        </authorList>
    </citation>
    <scope>NUCLEOTIDE SEQUENCE [LARGE SCALE GENOMIC DNA]</scope>
    <source>
        <strain evidence="1">P6</strain>
    </source>
</reference>
<comment type="caution">
    <text evidence="1">The sequence shown here is derived from an EMBL/GenBank/DDBJ whole genome shotgun (WGS) entry which is preliminary data.</text>
</comment>
<proteinExistence type="predicted"/>
<dbReference type="EMBL" id="CM047587">
    <property type="protein sequence ID" value="KAI9908150.1"/>
    <property type="molecule type" value="Genomic_DNA"/>
</dbReference>
<evidence type="ECO:0000313" key="2">
    <source>
        <dbReference type="Proteomes" id="UP001163321"/>
    </source>
</evidence>
<gene>
    <name evidence="1" type="ORF">PsorP6_004277</name>
</gene>